<evidence type="ECO:0000313" key="2">
    <source>
        <dbReference type="Proteomes" id="UP000036834"/>
    </source>
</evidence>
<protein>
    <submittedName>
        <fullName evidence="1">Uncharacterized protein</fullName>
    </submittedName>
</protein>
<organism evidence="1 2">
    <name type="scientific">Brevibacillus reuszeri</name>
    <dbReference type="NCBI Taxonomy" id="54915"/>
    <lineage>
        <taxon>Bacteria</taxon>
        <taxon>Bacillati</taxon>
        <taxon>Bacillota</taxon>
        <taxon>Bacilli</taxon>
        <taxon>Bacillales</taxon>
        <taxon>Paenibacillaceae</taxon>
        <taxon>Brevibacillus</taxon>
    </lineage>
</organism>
<comment type="caution">
    <text evidence="1">The sequence shown here is derived from an EMBL/GenBank/DDBJ whole genome shotgun (WGS) entry which is preliminary data.</text>
</comment>
<dbReference type="Proteomes" id="UP000036834">
    <property type="component" value="Unassembled WGS sequence"/>
</dbReference>
<reference evidence="2" key="1">
    <citation type="submission" date="2015-07" db="EMBL/GenBank/DDBJ databases">
        <title>Genome sequencing project for genomic taxonomy and phylogenomics of Bacillus-like bacteria.</title>
        <authorList>
            <person name="Liu B."/>
            <person name="Wang J."/>
            <person name="Zhu Y."/>
            <person name="Liu G."/>
            <person name="Chen Q."/>
            <person name="Chen Z."/>
            <person name="Lan J."/>
            <person name="Che J."/>
            <person name="Ge C."/>
            <person name="Shi H."/>
            <person name="Pan Z."/>
            <person name="Liu X."/>
        </authorList>
    </citation>
    <scope>NUCLEOTIDE SEQUENCE [LARGE SCALE GENOMIC DNA]</scope>
    <source>
        <strain evidence="2">DSM 9887</strain>
    </source>
</reference>
<proteinExistence type="predicted"/>
<dbReference type="AlphaFoldDB" id="A0A0K9YY98"/>
<accession>A0A0K9YY98</accession>
<dbReference type="EMBL" id="LGIQ01000005">
    <property type="protein sequence ID" value="KNB73669.1"/>
    <property type="molecule type" value="Genomic_DNA"/>
</dbReference>
<gene>
    <name evidence="1" type="ORF">ADS79_06945</name>
</gene>
<name>A0A0K9YY98_9BACL</name>
<dbReference type="PATRIC" id="fig|54915.3.peg.6819"/>
<dbReference type="STRING" id="54915.ADS79_06945"/>
<evidence type="ECO:0000313" key="1">
    <source>
        <dbReference type="EMBL" id="KNB73669.1"/>
    </source>
</evidence>
<sequence length="95" mass="10965">MRDGKTVPLFCKSRGQECGKMYPLTAKIRAVMPFPTEHSFGRKSRKIFLFPLTPPRCLAIIKRNTLYSDNNNIENIVLIVGQDEDGARYPFYREP</sequence>